<dbReference type="PANTHER" id="PTHR48081">
    <property type="entry name" value="AB HYDROLASE SUPERFAMILY PROTEIN C4A8.06C"/>
    <property type="match status" value="1"/>
</dbReference>
<dbReference type="KEGG" id="mcos:GM418_28815"/>
<dbReference type="EMBL" id="CP046401">
    <property type="protein sequence ID" value="QGY47528.1"/>
    <property type="molecule type" value="Genomic_DNA"/>
</dbReference>
<dbReference type="Pfam" id="PF20434">
    <property type="entry name" value="BD-FAE"/>
    <property type="match status" value="1"/>
</dbReference>
<feature type="signal peptide" evidence="3">
    <location>
        <begin position="1"/>
        <end position="21"/>
    </location>
</feature>
<gene>
    <name evidence="5" type="ORF">GM418_28815</name>
</gene>
<keyword evidence="3" id="KW-0732">Signal</keyword>
<accession>A0A6I6K243</accession>
<dbReference type="SUPFAM" id="SSF53474">
    <property type="entry name" value="alpha/beta-Hydrolases"/>
    <property type="match status" value="1"/>
</dbReference>
<comment type="similarity">
    <text evidence="1">Belongs to the 'GDXG' lipolytic enzyme family.</text>
</comment>
<keyword evidence="6" id="KW-1185">Reference proteome</keyword>
<evidence type="ECO:0000313" key="5">
    <source>
        <dbReference type="EMBL" id="QGY47528.1"/>
    </source>
</evidence>
<dbReference type="InterPro" id="IPR029058">
    <property type="entry name" value="AB_hydrolase_fold"/>
</dbReference>
<evidence type="ECO:0000256" key="2">
    <source>
        <dbReference type="ARBA" id="ARBA00022801"/>
    </source>
</evidence>
<evidence type="ECO:0000313" key="6">
    <source>
        <dbReference type="Proteomes" id="UP000428260"/>
    </source>
</evidence>
<feature type="domain" description="BD-FAE-like" evidence="4">
    <location>
        <begin position="49"/>
        <end position="247"/>
    </location>
</feature>
<reference evidence="5 6" key="1">
    <citation type="submission" date="2019-11" db="EMBL/GenBank/DDBJ databases">
        <authorList>
            <person name="Zheng R.K."/>
            <person name="Sun C.M."/>
        </authorList>
    </citation>
    <scope>NUCLEOTIDE SEQUENCE [LARGE SCALE GENOMIC DNA]</scope>
    <source>
        <strain evidence="5 6">WC007</strain>
    </source>
</reference>
<dbReference type="InterPro" id="IPR049492">
    <property type="entry name" value="BD-FAE-like_dom"/>
</dbReference>
<name>A0A6I6K243_9BACT</name>
<dbReference type="AlphaFoldDB" id="A0A6I6K243"/>
<dbReference type="GO" id="GO:0004806">
    <property type="term" value="F:triacylglycerol lipase activity"/>
    <property type="evidence" value="ECO:0007669"/>
    <property type="project" value="TreeGrafter"/>
</dbReference>
<protein>
    <submittedName>
        <fullName evidence="5">Alpha/beta hydrolase fold domain-containing protein</fullName>
    </submittedName>
</protein>
<sequence length="305" mass="33268">MKIISLVTIICCFSLIFDANAQTEYPPHIDGAEEITYKTVDGTSLNLWIFTPEKHKSTNSAPAIIFFFGGGWKTGSPTQFVKHCEYLSARGMVAIVADYRVKSRHGVHPNVCVSDAKSAIRWVRENASELGVDSDRLAAGGGSAGGHLAAACATLPKFDDVNENKSISSKPNALVLFNPALVLATTDDFEKALNEKIGGLVERMGPKPEDMSPYHNVVGKLPPTIIFHGTGDNTVPFISAELFTKKMHKFGNKCTLVAYQGEPHGFFNYGKNSNAVFIDTVNKMDEFLVSLGYLKAPPKTFIYNN</sequence>
<feature type="chain" id="PRO_5026292596" evidence="3">
    <location>
        <begin position="22"/>
        <end position="305"/>
    </location>
</feature>
<evidence type="ECO:0000256" key="1">
    <source>
        <dbReference type="ARBA" id="ARBA00010515"/>
    </source>
</evidence>
<dbReference type="Gene3D" id="3.40.50.1820">
    <property type="entry name" value="alpha/beta hydrolase"/>
    <property type="match status" value="1"/>
</dbReference>
<dbReference type="InterPro" id="IPR050300">
    <property type="entry name" value="GDXG_lipolytic_enzyme"/>
</dbReference>
<dbReference type="RefSeq" id="WP_158871500.1">
    <property type="nucleotide sequence ID" value="NZ_CP046401.1"/>
</dbReference>
<evidence type="ECO:0000256" key="3">
    <source>
        <dbReference type="SAM" id="SignalP"/>
    </source>
</evidence>
<evidence type="ECO:0000259" key="4">
    <source>
        <dbReference type="Pfam" id="PF20434"/>
    </source>
</evidence>
<dbReference type="PANTHER" id="PTHR48081:SF30">
    <property type="entry name" value="ACETYL-HYDROLASE LIPR-RELATED"/>
    <property type="match status" value="1"/>
</dbReference>
<keyword evidence="2 5" id="KW-0378">Hydrolase</keyword>
<organism evidence="5 6">
    <name type="scientific">Maribellus comscasis</name>
    <dbReference type="NCBI Taxonomy" id="2681766"/>
    <lineage>
        <taxon>Bacteria</taxon>
        <taxon>Pseudomonadati</taxon>
        <taxon>Bacteroidota</taxon>
        <taxon>Bacteroidia</taxon>
        <taxon>Marinilabiliales</taxon>
        <taxon>Prolixibacteraceae</taxon>
        <taxon>Maribellus</taxon>
    </lineage>
</organism>
<proteinExistence type="inferred from homology"/>
<dbReference type="Proteomes" id="UP000428260">
    <property type="component" value="Chromosome"/>
</dbReference>